<dbReference type="AlphaFoldDB" id="U5EJB0"/>
<dbReference type="RefSeq" id="WP_022566964.1">
    <property type="nucleotide sequence ID" value="NZ_BAFO02000032.1"/>
</dbReference>
<accession>U5EJB0</accession>
<comment type="caution">
    <text evidence="2">The sequence shown here is derived from an EMBL/GenBank/DDBJ whole genome shotgun (WGS) entry which is preliminary data.</text>
</comment>
<organism evidence="2 3">
    <name type="scientific">Nocardia asteroides NBRC 15531</name>
    <dbReference type="NCBI Taxonomy" id="1110697"/>
    <lineage>
        <taxon>Bacteria</taxon>
        <taxon>Bacillati</taxon>
        <taxon>Actinomycetota</taxon>
        <taxon>Actinomycetes</taxon>
        <taxon>Mycobacteriales</taxon>
        <taxon>Nocardiaceae</taxon>
        <taxon>Nocardia</taxon>
    </lineage>
</organism>
<protein>
    <recommendedName>
        <fullName evidence="1">Protein-tyrosine-phosphatase-like N-terminal domain-containing protein</fullName>
    </recommendedName>
</protein>
<evidence type="ECO:0000313" key="2">
    <source>
        <dbReference type="EMBL" id="GAD86428.1"/>
    </source>
</evidence>
<name>U5EJB0_NOCAS</name>
<dbReference type="Pfam" id="PF21234">
    <property type="entry name" value="Phosphatase-like_N"/>
    <property type="match status" value="1"/>
</dbReference>
<evidence type="ECO:0000259" key="1">
    <source>
        <dbReference type="Pfam" id="PF21234"/>
    </source>
</evidence>
<dbReference type="Proteomes" id="UP000017048">
    <property type="component" value="Unassembled WGS sequence"/>
</dbReference>
<dbReference type="EMBL" id="BAFO02000032">
    <property type="protein sequence ID" value="GAD86428.1"/>
    <property type="molecule type" value="Genomic_DNA"/>
</dbReference>
<gene>
    <name evidence="2" type="ORF">NCAST_32_09140</name>
</gene>
<proteinExistence type="predicted"/>
<dbReference type="eggNOG" id="ENOG5031FJN">
    <property type="taxonomic scope" value="Bacteria"/>
</dbReference>
<dbReference type="NCBIfam" id="NF046112">
    <property type="entry name" value="MSMEG_6209_Nter"/>
    <property type="match status" value="1"/>
</dbReference>
<evidence type="ECO:0000313" key="3">
    <source>
        <dbReference type="Proteomes" id="UP000017048"/>
    </source>
</evidence>
<dbReference type="Gene3D" id="1.10.8.1060">
    <property type="entry name" value="Corynebacterium glutamicum thioredoxin-dependent arsenate reductase, N-terminal domain"/>
    <property type="match status" value="1"/>
</dbReference>
<sequence length="99" mass="10840">MSQSTIHCRRVVLTSPIAQSTASEAAAAGIPDRELAAVTQALAVKFPETSRDDIREIVDSTYRKLARAARVHAHLIPLTLNLSRSRLAKDTSRESRTDT</sequence>
<keyword evidence="3" id="KW-1185">Reference proteome</keyword>
<feature type="domain" description="Protein-tyrosine-phosphatase-like N-terminal" evidence="1">
    <location>
        <begin position="38"/>
        <end position="87"/>
    </location>
</feature>
<reference evidence="2 3" key="1">
    <citation type="journal article" date="2014" name="BMC Genomics">
        <title>Genome based analysis of type-I polyketide synthase and nonribosomal peptide synthetase gene clusters in seven strains of five representative Nocardia species.</title>
        <authorList>
            <person name="Komaki H."/>
            <person name="Ichikawa N."/>
            <person name="Hosoyama A."/>
            <person name="Takahashi-Nakaguchi A."/>
            <person name="Matsuzawa T."/>
            <person name="Suzuki K."/>
            <person name="Fujita N."/>
            <person name="Gonoi T."/>
        </authorList>
    </citation>
    <scope>NUCLEOTIDE SEQUENCE [LARGE SCALE GENOMIC DNA]</scope>
    <source>
        <strain evidence="2 3">NBRC 15531</strain>
    </source>
</reference>
<dbReference type="InterPro" id="IPR048716">
    <property type="entry name" value="Phosphatase-like_N"/>
</dbReference>